<keyword evidence="3 6" id="KW-0812">Transmembrane</keyword>
<organism evidence="13 14">
    <name type="scientific">Streptomyces lonarensis</name>
    <dbReference type="NCBI Taxonomy" id="700599"/>
    <lineage>
        <taxon>Bacteria</taxon>
        <taxon>Bacillati</taxon>
        <taxon>Actinomycetota</taxon>
        <taxon>Actinomycetes</taxon>
        <taxon>Kitasatosporales</taxon>
        <taxon>Streptomycetaceae</taxon>
        <taxon>Streptomyces</taxon>
    </lineage>
</organism>
<keyword evidence="2" id="KW-1003">Cell membrane</keyword>
<feature type="transmembrane region" description="Helical" evidence="8">
    <location>
        <begin position="830"/>
        <end position="850"/>
    </location>
</feature>
<dbReference type="Pfam" id="PF04039">
    <property type="entry name" value="MnhB"/>
    <property type="match status" value="1"/>
</dbReference>
<feature type="transmembrane region" description="Helical" evidence="8">
    <location>
        <begin position="109"/>
        <end position="126"/>
    </location>
</feature>
<dbReference type="PANTHER" id="PTHR43373:SF1">
    <property type="entry name" value="NA(+)_H(+) ANTIPORTER SUBUNIT A"/>
    <property type="match status" value="1"/>
</dbReference>
<evidence type="ECO:0000313" key="14">
    <source>
        <dbReference type="Proteomes" id="UP000578686"/>
    </source>
</evidence>
<feature type="transmembrane region" description="Helical" evidence="8">
    <location>
        <begin position="162"/>
        <end position="183"/>
    </location>
</feature>
<evidence type="ECO:0000256" key="8">
    <source>
        <dbReference type="SAM" id="Phobius"/>
    </source>
</evidence>
<evidence type="ECO:0000256" key="1">
    <source>
        <dbReference type="ARBA" id="ARBA00004651"/>
    </source>
</evidence>
<feature type="transmembrane region" description="Helical" evidence="8">
    <location>
        <begin position="268"/>
        <end position="288"/>
    </location>
</feature>
<name>A0A7X6HXX5_9ACTN</name>
<evidence type="ECO:0000259" key="9">
    <source>
        <dbReference type="Pfam" id="PF00361"/>
    </source>
</evidence>
<dbReference type="RefSeq" id="WP_167968328.1">
    <property type="nucleotide sequence ID" value="NZ_BHZG01000114.1"/>
</dbReference>
<evidence type="ECO:0000256" key="3">
    <source>
        <dbReference type="ARBA" id="ARBA00022692"/>
    </source>
</evidence>
<dbReference type="InterPro" id="IPR007182">
    <property type="entry name" value="MnhB"/>
</dbReference>
<evidence type="ECO:0000256" key="2">
    <source>
        <dbReference type="ARBA" id="ARBA00022475"/>
    </source>
</evidence>
<proteinExistence type="predicted"/>
<feature type="transmembrane region" description="Helical" evidence="8">
    <location>
        <begin position="643"/>
        <end position="666"/>
    </location>
</feature>
<keyword evidence="4 8" id="KW-1133">Transmembrane helix</keyword>
<dbReference type="InterPro" id="IPR001516">
    <property type="entry name" value="Proton_antipo_N"/>
</dbReference>
<evidence type="ECO:0000313" key="13">
    <source>
        <dbReference type="EMBL" id="NJQ05036.1"/>
    </source>
</evidence>
<dbReference type="PANTHER" id="PTHR43373">
    <property type="entry name" value="NA(+)/H(+) ANTIPORTER SUBUNIT"/>
    <property type="match status" value="1"/>
</dbReference>
<feature type="domain" description="NADH:quinone oxidoreductase/Mrp antiporter transmembrane" evidence="9">
    <location>
        <begin position="126"/>
        <end position="399"/>
    </location>
</feature>
<keyword evidence="5 8" id="KW-0472">Membrane</keyword>
<feature type="domain" description="NADH-Ubiquinone oxidoreductase (complex I) chain 5 N-terminal" evidence="10">
    <location>
        <begin position="65"/>
        <end position="104"/>
    </location>
</feature>
<comment type="caution">
    <text evidence="13">The sequence shown here is derived from an EMBL/GenBank/DDBJ whole genome shotgun (WGS) entry which is preliminary data.</text>
</comment>
<feature type="transmembrane region" description="Helical" evidence="8">
    <location>
        <begin position="203"/>
        <end position="222"/>
    </location>
</feature>
<feature type="transmembrane region" description="Helical" evidence="8">
    <location>
        <begin position="78"/>
        <end position="97"/>
    </location>
</feature>
<evidence type="ECO:0000256" key="4">
    <source>
        <dbReference type="ARBA" id="ARBA00022989"/>
    </source>
</evidence>
<comment type="subcellular location">
    <subcellularLocation>
        <location evidence="1">Cell membrane</location>
        <topology evidence="1">Multi-pass membrane protein</topology>
    </subcellularLocation>
    <subcellularLocation>
        <location evidence="6">Membrane</location>
        <topology evidence="6">Multi-pass membrane protein</topology>
    </subcellularLocation>
</comment>
<feature type="domain" description="MrpA C-terminal/MbhE" evidence="12">
    <location>
        <begin position="677"/>
        <end position="762"/>
    </location>
</feature>
<dbReference type="GO" id="GO:0005886">
    <property type="term" value="C:plasma membrane"/>
    <property type="evidence" value="ECO:0007669"/>
    <property type="project" value="UniProtKB-SubCell"/>
</dbReference>
<accession>A0A7X6HXX5</accession>
<dbReference type="AlphaFoldDB" id="A0A7X6HXX5"/>
<dbReference type="Pfam" id="PF00662">
    <property type="entry name" value="Proton_antipo_N"/>
    <property type="match status" value="1"/>
</dbReference>
<sequence length="927" mass="96600">MPLLIGLAVLFGLATLVPALCSRLGRNTGYVLAASFLSVFLLIAYAAYSSPGDDTLSASWNWLPALGVEFSLRFDGLSQLFCLLILGVGSLILAYCARYLSEDGNHTTVYMWLTLFAASMLGVVLANDIILLVVFWELTTICSFVLISSAGPGATPSAMKAFLVTALGGLGLLTAAVLMAVAAGTTNLGVILGEPERVLSSPLAWPAGALIILAAFTKSAQLPFHSWLPGAMSAITPVSAYLHAAAMVKAGIYLLLRFSSVFAGQTAWSATLIIVGLTTAVFGAIWALRQHDLKALLAYSTVSQLGLLVGAIGVGTATALAAAMLHTFAHALFKATLFMLVGIIDREAGSRDIRELSGLRRVMPVTAAVTGLAGLSLAGVPPLIGFVSKEHLYKGYLEADFAPGAGVAAVSLAIVGSALTFSYGMRIFYEAFGGPTLQRGLYERAKSFLAPALVAAVAGLALGPAIGWLNPVLESSVTAVFPNGEPTEFKLWPGFTPELGMTAIAITAGMCLFFAQNHVERVLMRIPVPGDMFQAMYRSVVRLGAVVGKPDSSNSTAAYLWRPVALLVGFAVVALWTSGSLPDAHSAASRTDLDWPLLVLIALVVVGCCIARTTLVSVSMLGTLGLLIAVWFVLAGAPDVGMTLLLAEVLTAVAAVLMLAGTAIHFRRPKLPRLSGSLVIALLAGASATVATLAFTGGREMSSLGQYLLDNAKGETGGENVVNTILVDFRAVDTLGESVVIGTVTLALIVLLGRRDAPSVECAVARPANSVFQIASKIVGPIAVVLSAYLFFRGHYYPGGGFIASLVVGAAVAFSYMAHGKIPGGRWLRPAPMTAVGIVLSLGVALMSLLIGDPFFTPVGTYLDLPGVSIAVSTSLLFDLGVYLIVLAMVIATVDRLGRGALAPAAEAADDRRADQSQPKEKKEKVS</sequence>
<feature type="transmembrane region" description="Helical" evidence="8">
    <location>
        <begin position="499"/>
        <end position="515"/>
    </location>
</feature>
<feature type="transmembrane region" description="Helical" evidence="8">
    <location>
        <begin position="678"/>
        <end position="698"/>
    </location>
</feature>
<protein>
    <submittedName>
        <fullName evidence="13">NADH-quinone oxidoreductase subunit L</fullName>
    </submittedName>
</protein>
<feature type="domain" description="Na+/H+ antiporter MnhB subunit-related protein" evidence="11">
    <location>
        <begin position="772"/>
        <end position="891"/>
    </location>
</feature>
<feature type="transmembrane region" description="Helical" evidence="8">
    <location>
        <begin position="234"/>
        <end position="256"/>
    </location>
</feature>
<keyword evidence="14" id="KW-1185">Reference proteome</keyword>
<evidence type="ECO:0000259" key="12">
    <source>
        <dbReference type="Pfam" id="PF20501"/>
    </source>
</evidence>
<feature type="transmembrane region" description="Helical" evidence="8">
    <location>
        <begin position="774"/>
        <end position="792"/>
    </location>
</feature>
<feature type="transmembrane region" description="Helical" evidence="8">
    <location>
        <begin position="593"/>
        <end position="611"/>
    </location>
</feature>
<dbReference type="PRINTS" id="PR01434">
    <property type="entry name" value="NADHDHGNASE5"/>
</dbReference>
<feature type="transmembrane region" description="Helical" evidence="8">
    <location>
        <begin position="132"/>
        <end position="150"/>
    </location>
</feature>
<reference evidence="13 14" key="1">
    <citation type="submission" date="2020-03" db="EMBL/GenBank/DDBJ databases">
        <title>Draft genome of Streptomyces sp. ventii, isolated from the Axial Seamount in the Pacific Ocean, and resequencing of the two type strains Streptomyces lonarensis strain NCL 716 and Streptomyces bohaiensis strain 11A07.</title>
        <authorList>
            <person name="Loughran R.M."/>
            <person name="Pfannmuller K.M."/>
            <person name="Wasson B.J."/>
            <person name="Deadmond M.C."/>
            <person name="Paddock B.E."/>
            <person name="Koyack M.J."/>
            <person name="Gallegos D.A."/>
            <person name="Mitchell E.A."/>
            <person name="Ushijima B."/>
            <person name="Saw J.H."/>
            <person name="Mcphail K.L."/>
            <person name="Videau P."/>
        </authorList>
    </citation>
    <scope>NUCLEOTIDE SEQUENCE [LARGE SCALE GENOMIC DNA]</scope>
    <source>
        <strain evidence="13 14">NCL716</strain>
    </source>
</reference>
<feature type="transmembrane region" description="Helical" evidence="8">
    <location>
        <begin position="320"/>
        <end position="344"/>
    </location>
</feature>
<feature type="transmembrane region" description="Helical" evidence="8">
    <location>
        <begin position="735"/>
        <end position="753"/>
    </location>
</feature>
<dbReference type="InterPro" id="IPR050616">
    <property type="entry name" value="CPA3_Na-H_Antiporter_A"/>
</dbReference>
<dbReference type="Pfam" id="PF20501">
    <property type="entry name" value="MbhE"/>
    <property type="match status" value="1"/>
</dbReference>
<feature type="transmembrane region" description="Helical" evidence="8">
    <location>
        <begin position="798"/>
        <end position="818"/>
    </location>
</feature>
<feature type="transmembrane region" description="Helical" evidence="8">
    <location>
        <begin position="870"/>
        <end position="892"/>
    </location>
</feature>
<dbReference type="InterPro" id="IPR046806">
    <property type="entry name" value="MrpA_C/MbhE"/>
</dbReference>
<evidence type="ECO:0000259" key="10">
    <source>
        <dbReference type="Pfam" id="PF00662"/>
    </source>
</evidence>
<feature type="transmembrane region" description="Helical" evidence="8">
    <location>
        <begin position="365"/>
        <end position="387"/>
    </location>
</feature>
<evidence type="ECO:0000256" key="5">
    <source>
        <dbReference type="ARBA" id="ARBA00023136"/>
    </source>
</evidence>
<evidence type="ECO:0000256" key="7">
    <source>
        <dbReference type="SAM" id="MobiDB-lite"/>
    </source>
</evidence>
<feature type="transmembrane region" description="Helical" evidence="8">
    <location>
        <begin position="448"/>
        <end position="469"/>
    </location>
</feature>
<feature type="transmembrane region" description="Helical" evidence="8">
    <location>
        <begin position="618"/>
        <end position="637"/>
    </location>
</feature>
<gene>
    <name evidence="13" type="ORF">HCN56_05440</name>
</gene>
<dbReference type="Pfam" id="PF00361">
    <property type="entry name" value="Proton_antipo_M"/>
    <property type="match status" value="1"/>
</dbReference>
<dbReference type="Proteomes" id="UP000578686">
    <property type="component" value="Unassembled WGS sequence"/>
</dbReference>
<feature type="transmembrane region" description="Helical" evidence="8">
    <location>
        <begin position="407"/>
        <end position="428"/>
    </location>
</feature>
<feature type="transmembrane region" description="Helical" evidence="8">
    <location>
        <begin position="295"/>
        <end position="314"/>
    </location>
</feature>
<feature type="transmembrane region" description="Helical" evidence="8">
    <location>
        <begin position="559"/>
        <end position="581"/>
    </location>
</feature>
<feature type="compositionally biased region" description="Basic and acidic residues" evidence="7">
    <location>
        <begin position="909"/>
        <end position="927"/>
    </location>
</feature>
<evidence type="ECO:0000259" key="11">
    <source>
        <dbReference type="Pfam" id="PF04039"/>
    </source>
</evidence>
<feature type="transmembrane region" description="Helical" evidence="8">
    <location>
        <begin position="29"/>
        <end position="48"/>
    </location>
</feature>
<evidence type="ECO:0000256" key="6">
    <source>
        <dbReference type="RuleBase" id="RU000320"/>
    </source>
</evidence>
<dbReference type="InterPro" id="IPR001750">
    <property type="entry name" value="ND/Mrp_TM"/>
</dbReference>
<dbReference type="EMBL" id="JAAVJD010000023">
    <property type="protein sequence ID" value="NJQ05036.1"/>
    <property type="molecule type" value="Genomic_DNA"/>
</dbReference>
<feature type="region of interest" description="Disordered" evidence="7">
    <location>
        <begin position="904"/>
        <end position="927"/>
    </location>
</feature>